<comment type="subcellular location">
    <subcellularLocation>
        <location evidence="1">Nucleus</location>
    </subcellularLocation>
</comment>
<evidence type="ECO:0000256" key="1">
    <source>
        <dbReference type="ARBA" id="ARBA00004123"/>
    </source>
</evidence>
<organism evidence="4 5">
    <name type="scientific">Adiantum capillus-veneris</name>
    <name type="common">Maidenhair fern</name>
    <dbReference type="NCBI Taxonomy" id="13818"/>
    <lineage>
        <taxon>Eukaryota</taxon>
        <taxon>Viridiplantae</taxon>
        <taxon>Streptophyta</taxon>
        <taxon>Embryophyta</taxon>
        <taxon>Tracheophyta</taxon>
        <taxon>Polypodiopsida</taxon>
        <taxon>Polypodiidae</taxon>
        <taxon>Polypodiales</taxon>
        <taxon>Pteridineae</taxon>
        <taxon>Pteridaceae</taxon>
        <taxon>Vittarioideae</taxon>
        <taxon>Adiantum</taxon>
    </lineage>
</organism>
<dbReference type="PANTHER" id="PTHR31945:SF11">
    <property type="entry name" value="TRANSCRIPTION FACTOR ABORTED MICROSPORES"/>
    <property type="match status" value="1"/>
</dbReference>
<evidence type="ECO:0000313" key="5">
    <source>
        <dbReference type="Proteomes" id="UP000886520"/>
    </source>
</evidence>
<dbReference type="Pfam" id="PF22754">
    <property type="entry name" value="bHLH-TF_ACT-like_plant"/>
    <property type="match status" value="1"/>
</dbReference>
<comment type="caution">
    <text evidence="4">The sequence shown here is derived from an EMBL/GenBank/DDBJ whole genome shotgun (WGS) entry which is preliminary data.</text>
</comment>
<dbReference type="InterPro" id="IPR054502">
    <property type="entry name" value="bHLH-TF_ACT-like_plant"/>
</dbReference>
<dbReference type="PANTHER" id="PTHR31945">
    <property type="entry name" value="TRANSCRIPTION FACTOR SCREAM2-RELATED"/>
    <property type="match status" value="1"/>
</dbReference>
<dbReference type="AlphaFoldDB" id="A0A9D4Z5Q6"/>
<evidence type="ECO:0000313" key="4">
    <source>
        <dbReference type="EMBL" id="KAI5063428.1"/>
    </source>
</evidence>
<evidence type="ECO:0000259" key="3">
    <source>
        <dbReference type="Pfam" id="PF22754"/>
    </source>
</evidence>
<proteinExistence type="predicted"/>
<accession>A0A9D4Z5Q6</accession>
<feature type="domain" description="Plant bHLH transcription factor ACT-like" evidence="3">
    <location>
        <begin position="215"/>
        <end position="290"/>
    </location>
</feature>
<dbReference type="EMBL" id="JABFUD020000021">
    <property type="protein sequence ID" value="KAI5063428.1"/>
    <property type="molecule type" value="Genomic_DNA"/>
</dbReference>
<dbReference type="GO" id="GO:0005634">
    <property type="term" value="C:nucleus"/>
    <property type="evidence" value="ECO:0007669"/>
    <property type="project" value="UniProtKB-SubCell"/>
</dbReference>
<dbReference type="InterPro" id="IPR051358">
    <property type="entry name" value="TF_AMS/ICE1/BHLH6-like"/>
</dbReference>
<dbReference type="OrthoDB" id="1989394at2759"/>
<sequence length="297" mass="32789">MHTGTPECDHCPNAQLVLACMAVTTLSMNEQHHEDITQGISACSEEEDEERIMDCNAIRASDDMALPRQQIIYDHIAASHVSLHSHLHRLRKRISKTHHGQLSPQAILLLGEAAATSNYTSPSSSPINIDPSTAPLYAQLQSLRELIPPQPTKGVAEAAAERSPPCLITHALDYLDHMKLEIRNLHESIHQLETSAHFCSNQGSASYMDSELGLVKVEPTKDSKLHIHVQCKQRKGLLSSLLSTLEDLGLVIDQMDVSSNQMLTLDLIASKVQLKRFDQKYVVQAICGTISPDLQDT</sequence>
<dbReference type="GO" id="GO:0043565">
    <property type="term" value="F:sequence-specific DNA binding"/>
    <property type="evidence" value="ECO:0007669"/>
    <property type="project" value="TreeGrafter"/>
</dbReference>
<reference evidence="4" key="1">
    <citation type="submission" date="2021-01" db="EMBL/GenBank/DDBJ databases">
        <title>Adiantum capillus-veneris genome.</title>
        <authorList>
            <person name="Fang Y."/>
            <person name="Liao Q."/>
        </authorList>
    </citation>
    <scope>NUCLEOTIDE SEQUENCE</scope>
    <source>
        <strain evidence="4">H3</strain>
        <tissue evidence="4">Leaf</tissue>
    </source>
</reference>
<keyword evidence="5" id="KW-1185">Reference proteome</keyword>
<protein>
    <recommendedName>
        <fullName evidence="3">Plant bHLH transcription factor ACT-like domain-containing protein</fullName>
    </recommendedName>
</protein>
<name>A0A9D4Z5Q6_ADICA</name>
<gene>
    <name evidence="4" type="ORF">GOP47_0021975</name>
</gene>
<keyword evidence="2" id="KW-0539">Nucleus</keyword>
<evidence type="ECO:0000256" key="2">
    <source>
        <dbReference type="ARBA" id="ARBA00023242"/>
    </source>
</evidence>
<dbReference type="Proteomes" id="UP000886520">
    <property type="component" value="Chromosome 21"/>
</dbReference>
<dbReference type="GO" id="GO:0003700">
    <property type="term" value="F:DNA-binding transcription factor activity"/>
    <property type="evidence" value="ECO:0007669"/>
    <property type="project" value="TreeGrafter"/>
</dbReference>